<dbReference type="PANTHER" id="PTHR43047">
    <property type="entry name" value="TWO-COMPONENT HISTIDINE PROTEIN KINASE"/>
    <property type="match status" value="1"/>
</dbReference>
<dbReference type="NCBIfam" id="TIGR00229">
    <property type="entry name" value="sensory_box"/>
    <property type="match status" value="2"/>
</dbReference>
<feature type="domain" description="PAC" evidence="22">
    <location>
        <begin position="262"/>
        <end position="314"/>
    </location>
</feature>
<dbReference type="InterPro" id="IPR005467">
    <property type="entry name" value="His_kinase_dom"/>
</dbReference>
<keyword evidence="12" id="KW-1133">Transmembrane helix</keyword>
<evidence type="ECO:0000256" key="13">
    <source>
        <dbReference type="ARBA" id="ARBA00023012"/>
    </source>
</evidence>
<evidence type="ECO:0000313" key="24">
    <source>
        <dbReference type="EMBL" id="BBI21610.1"/>
    </source>
</evidence>
<comment type="subunit">
    <text evidence="15">At low DSF concentrations, interacts with RpfF.</text>
</comment>
<name>A0A3T1CKZ2_9SPHN</name>
<dbReference type="PROSITE" id="PS50109">
    <property type="entry name" value="HIS_KIN"/>
    <property type="match status" value="1"/>
</dbReference>
<dbReference type="EMBL" id="AP019389">
    <property type="protein sequence ID" value="BBI21610.1"/>
    <property type="molecule type" value="Genomic_DNA"/>
</dbReference>
<feature type="domain" description="PAC" evidence="22">
    <location>
        <begin position="128"/>
        <end position="180"/>
    </location>
</feature>
<dbReference type="GO" id="GO:0005524">
    <property type="term" value="F:ATP binding"/>
    <property type="evidence" value="ECO:0007669"/>
    <property type="project" value="UniProtKB-KW"/>
</dbReference>
<dbReference type="InterPro" id="IPR001610">
    <property type="entry name" value="PAC"/>
</dbReference>
<dbReference type="CDD" id="cd00082">
    <property type="entry name" value="HisKA"/>
    <property type="match status" value="1"/>
</dbReference>
<dbReference type="SUPFAM" id="SSF47384">
    <property type="entry name" value="Homodimeric domain of signal transducing histidine kinase"/>
    <property type="match status" value="1"/>
</dbReference>
<dbReference type="PROSITE" id="PS50112">
    <property type="entry name" value="PAS"/>
    <property type="match status" value="1"/>
</dbReference>
<dbReference type="AlphaFoldDB" id="A0A3T1CKZ2"/>
<reference evidence="24 25" key="1">
    <citation type="submission" date="2019-01" db="EMBL/GenBank/DDBJ databases">
        <title>Complete genome sequence of Erythrobacter flavus KJ5.</title>
        <authorList>
            <person name="Kanesaki Y."/>
            <person name="Brotosudarmo T."/>
            <person name="Moriuchi R."/>
            <person name="Awai K."/>
        </authorList>
    </citation>
    <scope>NUCLEOTIDE SEQUENCE [LARGE SCALE GENOMIC DNA]</scope>
    <source>
        <strain evidence="24 25">KJ5</strain>
    </source>
</reference>
<dbReference type="SUPFAM" id="SSF52172">
    <property type="entry name" value="CheY-like"/>
    <property type="match status" value="1"/>
</dbReference>
<dbReference type="PROSITE" id="PS50110">
    <property type="entry name" value="RESPONSE_REGULATORY"/>
    <property type="match status" value="1"/>
</dbReference>
<evidence type="ECO:0000259" key="19">
    <source>
        <dbReference type="PROSITE" id="PS50109"/>
    </source>
</evidence>
<keyword evidence="10" id="KW-0418">Kinase</keyword>
<evidence type="ECO:0000256" key="1">
    <source>
        <dbReference type="ARBA" id="ARBA00000085"/>
    </source>
</evidence>
<feature type="domain" description="Response regulatory" evidence="20">
    <location>
        <begin position="574"/>
        <end position="696"/>
    </location>
</feature>
<dbReference type="InterPro" id="IPR001789">
    <property type="entry name" value="Sig_transdc_resp-reg_receiver"/>
</dbReference>
<dbReference type="InterPro" id="IPR036097">
    <property type="entry name" value="HisK_dim/P_sf"/>
</dbReference>
<protein>
    <recommendedName>
        <fullName evidence="16">Sensory/regulatory protein RpfC</fullName>
        <ecNumber evidence="3">2.7.13.3</ecNumber>
    </recommendedName>
</protein>
<dbReference type="EC" id="2.7.13.3" evidence="3"/>
<dbReference type="InterPro" id="IPR035965">
    <property type="entry name" value="PAS-like_dom_sf"/>
</dbReference>
<feature type="modified residue" description="Phosphohistidine" evidence="17">
    <location>
        <position position="754"/>
    </location>
</feature>
<evidence type="ECO:0000259" key="23">
    <source>
        <dbReference type="PROSITE" id="PS50894"/>
    </source>
</evidence>
<dbReference type="SUPFAM" id="SSF55785">
    <property type="entry name" value="PYP-like sensor domain (PAS domain)"/>
    <property type="match status" value="2"/>
</dbReference>
<dbReference type="InterPro" id="IPR000700">
    <property type="entry name" value="PAS-assoc_C"/>
</dbReference>
<dbReference type="PROSITE" id="PS50113">
    <property type="entry name" value="PAC"/>
    <property type="match status" value="2"/>
</dbReference>
<dbReference type="SMART" id="SM00388">
    <property type="entry name" value="HisKA"/>
    <property type="match status" value="1"/>
</dbReference>
<dbReference type="SUPFAM" id="SSF47226">
    <property type="entry name" value="Histidine-containing phosphotransfer domain, HPT domain"/>
    <property type="match status" value="1"/>
</dbReference>
<dbReference type="InterPro" id="IPR013655">
    <property type="entry name" value="PAS_fold_3"/>
</dbReference>
<dbReference type="Gene3D" id="1.10.287.130">
    <property type="match status" value="1"/>
</dbReference>
<evidence type="ECO:0000259" key="22">
    <source>
        <dbReference type="PROSITE" id="PS50113"/>
    </source>
</evidence>
<dbReference type="InterPro" id="IPR000014">
    <property type="entry name" value="PAS"/>
</dbReference>
<dbReference type="Pfam" id="PF08447">
    <property type="entry name" value="PAS_3"/>
    <property type="match status" value="2"/>
</dbReference>
<keyword evidence="14" id="KW-0472">Membrane</keyword>
<evidence type="ECO:0000256" key="11">
    <source>
        <dbReference type="ARBA" id="ARBA00022840"/>
    </source>
</evidence>
<evidence type="ECO:0000256" key="4">
    <source>
        <dbReference type="ARBA" id="ARBA00022475"/>
    </source>
</evidence>
<dbReference type="InterPro" id="IPR004358">
    <property type="entry name" value="Sig_transdc_His_kin-like_C"/>
</dbReference>
<dbReference type="RefSeq" id="WP_130587051.1">
    <property type="nucleotide sequence ID" value="NZ_AP019389.1"/>
</dbReference>
<dbReference type="GO" id="GO:0000155">
    <property type="term" value="F:phosphorelay sensor kinase activity"/>
    <property type="evidence" value="ECO:0007669"/>
    <property type="project" value="InterPro"/>
</dbReference>
<dbReference type="CDD" id="cd00130">
    <property type="entry name" value="PAS"/>
    <property type="match status" value="2"/>
</dbReference>
<feature type="domain" description="PAS" evidence="21">
    <location>
        <begin position="54"/>
        <end position="124"/>
    </location>
</feature>
<dbReference type="Pfam" id="PF00512">
    <property type="entry name" value="HisKA"/>
    <property type="match status" value="1"/>
</dbReference>
<evidence type="ECO:0000256" key="5">
    <source>
        <dbReference type="ARBA" id="ARBA00022519"/>
    </source>
</evidence>
<evidence type="ECO:0000256" key="6">
    <source>
        <dbReference type="ARBA" id="ARBA00022553"/>
    </source>
</evidence>
<evidence type="ECO:0000256" key="8">
    <source>
        <dbReference type="ARBA" id="ARBA00022692"/>
    </source>
</evidence>
<dbReference type="Gene3D" id="3.40.50.2300">
    <property type="match status" value="1"/>
</dbReference>
<dbReference type="InterPro" id="IPR036890">
    <property type="entry name" value="HATPase_C_sf"/>
</dbReference>
<feature type="modified residue" description="4-aspartylphosphate" evidence="18">
    <location>
        <position position="628"/>
    </location>
</feature>
<dbReference type="CDD" id="cd16922">
    <property type="entry name" value="HATPase_EvgS-ArcB-TorS-like"/>
    <property type="match status" value="1"/>
</dbReference>
<keyword evidence="25" id="KW-1185">Reference proteome</keyword>
<keyword evidence="7" id="KW-0808">Transferase</keyword>
<evidence type="ECO:0000313" key="25">
    <source>
        <dbReference type="Proteomes" id="UP000290057"/>
    </source>
</evidence>
<dbReference type="SMART" id="SM00448">
    <property type="entry name" value="REC"/>
    <property type="match status" value="1"/>
</dbReference>
<evidence type="ECO:0000256" key="12">
    <source>
        <dbReference type="ARBA" id="ARBA00022989"/>
    </source>
</evidence>
<organism evidence="24 25">
    <name type="scientific">Qipengyuania flava</name>
    <dbReference type="NCBI Taxonomy" id="192812"/>
    <lineage>
        <taxon>Bacteria</taxon>
        <taxon>Pseudomonadati</taxon>
        <taxon>Pseudomonadota</taxon>
        <taxon>Alphaproteobacteria</taxon>
        <taxon>Sphingomonadales</taxon>
        <taxon>Erythrobacteraceae</taxon>
        <taxon>Qipengyuania</taxon>
    </lineage>
</organism>
<keyword evidence="5" id="KW-0997">Cell inner membrane</keyword>
<dbReference type="PRINTS" id="PR00344">
    <property type="entry name" value="BCTRLSENSOR"/>
</dbReference>
<feature type="domain" description="HPt" evidence="23">
    <location>
        <begin position="713"/>
        <end position="801"/>
    </location>
</feature>
<dbReference type="InterPro" id="IPR003661">
    <property type="entry name" value="HisK_dim/P_dom"/>
</dbReference>
<dbReference type="Gene3D" id="2.10.70.100">
    <property type="match status" value="1"/>
</dbReference>
<evidence type="ECO:0000256" key="16">
    <source>
        <dbReference type="ARBA" id="ARBA00068150"/>
    </source>
</evidence>
<dbReference type="InterPro" id="IPR011006">
    <property type="entry name" value="CheY-like_superfamily"/>
</dbReference>
<proteinExistence type="predicted"/>
<evidence type="ECO:0000259" key="21">
    <source>
        <dbReference type="PROSITE" id="PS50112"/>
    </source>
</evidence>
<dbReference type="SUPFAM" id="SSF55874">
    <property type="entry name" value="ATPase domain of HSP90 chaperone/DNA topoisomerase II/histidine kinase"/>
    <property type="match status" value="1"/>
</dbReference>
<comment type="subcellular location">
    <subcellularLocation>
        <location evidence="2">Cell inner membrane</location>
        <topology evidence="2">Multi-pass membrane protein</topology>
    </subcellularLocation>
</comment>
<feature type="domain" description="Histidine kinase" evidence="19">
    <location>
        <begin position="332"/>
        <end position="549"/>
    </location>
</feature>
<dbReference type="FunFam" id="3.30.565.10:FF:000010">
    <property type="entry name" value="Sensor histidine kinase RcsC"/>
    <property type="match status" value="1"/>
</dbReference>
<dbReference type="Gene3D" id="3.30.450.20">
    <property type="entry name" value="PAS domain"/>
    <property type="match status" value="2"/>
</dbReference>
<evidence type="ECO:0000256" key="17">
    <source>
        <dbReference type="PROSITE-ProRule" id="PRU00110"/>
    </source>
</evidence>
<evidence type="ECO:0000256" key="9">
    <source>
        <dbReference type="ARBA" id="ARBA00022741"/>
    </source>
</evidence>
<dbReference type="Gene3D" id="3.30.565.10">
    <property type="entry name" value="Histidine kinase-like ATPase, C-terminal domain"/>
    <property type="match status" value="1"/>
</dbReference>
<evidence type="ECO:0000256" key="10">
    <source>
        <dbReference type="ARBA" id="ARBA00022777"/>
    </source>
</evidence>
<evidence type="ECO:0000256" key="7">
    <source>
        <dbReference type="ARBA" id="ARBA00022679"/>
    </source>
</evidence>
<evidence type="ECO:0000256" key="18">
    <source>
        <dbReference type="PROSITE-ProRule" id="PRU00169"/>
    </source>
</evidence>
<evidence type="ECO:0000256" key="2">
    <source>
        <dbReference type="ARBA" id="ARBA00004429"/>
    </source>
</evidence>
<dbReference type="InterPro" id="IPR036641">
    <property type="entry name" value="HPT_dom_sf"/>
</dbReference>
<accession>A0A3T1CKZ2</accession>
<comment type="catalytic activity">
    <reaction evidence="1">
        <text>ATP + protein L-histidine = ADP + protein N-phospho-L-histidine.</text>
        <dbReference type="EC" id="2.7.13.3"/>
    </reaction>
</comment>
<evidence type="ECO:0000256" key="14">
    <source>
        <dbReference type="ARBA" id="ARBA00023136"/>
    </source>
</evidence>
<dbReference type="InterPro" id="IPR003594">
    <property type="entry name" value="HATPase_dom"/>
</dbReference>
<dbReference type="SMART" id="SM00387">
    <property type="entry name" value="HATPase_c"/>
    <property type="match status" value="1"/>
</dbReference>
<keyword evidence="6 18" id="KW-0597">Phosphoprotein</keyword>
<dbReference type="Pfam" id="PF02518">
    <property type="entry name" value="HATPase_c"/>
    <property type="match status" value="1"/>
</dbReference>
<keyword evidence="11" id="KW-0067">ATP-binding</keyword>
<evidence type="ECO:0000259" key="20">
    <source>
        <dbReference type="PROSITE" id="PS50110"/>
    </source>
</evidence>
<dbReference type="CDD" id="cd17546">
    <property type="entry name" value="REC_hyHK_CKI1_RcsC-like"/>
    <property type="match status" value="1"/>
</dbReference>
<keyword evidence="4" id="KW-1003">Cell membrane</keyword>
<dbReference type="SMART" id="SM00091">
    <property type="entry name" value="PAS"/>
    <property type="match status" value="2"/>
</dbReference>
<dbReference type="Pfam" id="PF00072">
    <property type="entry name" value="Response_reg"/>
    <property type="match status" value="1"/>
</dbReference>
<gene>
    <name evidence="24" type="ORF">EKJ_24570</name>
</gene>
<dbReference type="GO" id="GO:0005886">
    <property type="term" value="C:plasma membrane"/>
    <property type="evidence" value="ECO:0007669"/>
    <property type="project" value="UniProtKB-SubCell"/>
</dbReference>
<dbReference type="SMART" id="SM00086">
    <property type="entry name" value="PAC"/>
    <property type="match status" value="2"/>
</dbReference>
<dbReference type="PROSITE" id="PS50894">
    <property type="entry name" value="HPT"/>
    <property type="match status" value="1"/>
</dbReference>
<keyword evidence="9" id="KW-0547">Nucleotide-binding</keyword>
<evidence type="ECO:0000256" key="15">
    <source>
        <dbReference type="ARBA" id="ARBA00064003"/>
    </source>
</evidence>
<dbReference type="Proteomes" id="UP000290057">
    <property type="component" value="Chromosome"/>
</dbReference>
<dbReference type="InterPro" id="IPR008207">
    <property type="entry name" value="Sig_transdc_His_kin_Hpt_dom"/>
</dbReference>
<keyword evidence="13" id="KW-0902">Two-component regulatory system</keyword>
<evidence type="ECO:0000256" key="3">
    <source>
        <dbReference type="ARBA" id="ARBA00012438"/>
    </source>
</evidence>
<sequence length="801" mass="88336">MMSIDVLSVVLGFVAGLAVLGAFVAYRSRRQPGHGTSSETLGTPTVGSTDDVANGAYFAELARTVPDMVVVIGPDRVRRYISPACEWLLGYPPEEMIGQSPINGIHPDDRATTMEASERLFKGEVSVALTTYRHRHADGHYVWLEAHFATRWNEDGELRDYVGVVRDIGGRRREKLLDTERNARIRENNRLLQMAEQVANVGHWRVDVQEDTLIWSDQVYRIHGVDSSFTPTVADGLEFYYEEDRERVSEMVGKAFEEGEDFSFQARIVRPDGELRHVASVGHAETSPTGEVITVFGVFKDITETVVAQEQLRQSRDEAERASQAKAHFLANMSHEIRTPMNGVIGFADLLLESELADEHHEYARMISDSGKAMLRLLNELLDLSKIEAGRMQLSREAVDYGHLVRSSVRLFEPNAKAKGIALDMEIAPDLPEGVGDKLRVRQIILNLIGNAIKFTEEGSVRIRAREENGKIVIRVIDTGPGIAPDKLNYIFEEFTQLETSAPPGTVGSGTGLGLAIARQLAELMDGELSASSEIGKGSVFTLTLPLVRCGAQAPARAAPSDAASFRTSLVGRHVLLAEDADINRKLAVAMLSRLGMTADIAEDGRQAVEQVRAARARGEMFDAILMDMQMPEMDGLEATRTLRADGFTANELPIIAITANAYADDIEQCLEAGMQDHLAKPIAIERLGPCLERWLVKRAPAAPVASRTVPSEEDEARQMYEQRKARLREQLAEIDTSQVPGSEQSGHLRDQLHVMAGIAAHFGDAELGDLARKTERELKLNTDDGALAAAIDELQTWFER</sequence>
<keyword evidence="8" id="KW-0812">Transmembrane</keyword>
<dbReference type="FunFam" id="1.10.287.130:FF:000002">
    <property type="entry name" value="Two-component osmosensing histidine kinase"/>
    <property type="match status" value="1"/>
</dbReference>